<dbReference type="Pfam" id="PF00494">
    <property type="entry name" value="SQS_PSY"/>
    <property type="match status" value="1"/>
</dbReference>
<sequence>MTVNIHTHDPDALAAERQLIVGYAPPAARAGFVALLALDERLGSILRSTREPLVGQMRLTWWYEALTALNDDRPPAEPVLQTLAGDVLTRGIAGDELAAMIDGWEALIDADILDAPAMVRHAAARGGILFTLAGRLFGAAAEPLAVAGEGWALADLSTNLSAPESRSLAASLARERLAIMGSVRWSRPVRPLSAMALAARMDVSDQPRPPGHPARVGRLMVNRLTGR</sequence>
<dbReference type="Proteomes" id="UP001500523">
    <property type="component" value="Unassembled WGS sequence"/>
</dbReference>
<gene>
    <name evidence="1" type="ORF">GCM10022268_33000</name>
</gene>
<evidence type="ECO:0000313" key="2">
    <source>
        <dbReference type="Proteomes" id="UP001500523"/>
    </source>
</evidence>
<name>A0ABP7ERR2_9SPHN</name>
<dbReference type="RefSeq" id="WP_344694488.1">
    <property type="nucleotide sequence ID" value="NZ_BAABBF010000010.1"/>
</dbReference>
<reference evidence="2" key="1">
    <citation type="journal article" date="2019" name="Int. J. Syst. Evol. Microbiol.">
        <title>The Global Catalogue of Microorganisms (GCM) 10K type strain sequencing project: providing services to taxonomists for standard genome sequencing and annotation.</title>
        <authorList>
            <consortium name="The Broad Institute Genomics Platform"/>
            <consortium name="The Broad Institute Genome Sequencing Center for Infectious Disease"/>
            <person name="Wu L."/>
            <person name="Ma J."/>
        </authorList>
    </citation>
    <scope>NUCLEOTIDE SEQUENCE [LARGE SCALE GENOMIC DNA]</scope>
    <source>
        <strain evidence="2">JCM 17498</strain>
    </source>
</reference>
<evidence type="ECO:0008006" key="3">
    <source>
        <dbReference type="Google" id="ProtNLM"/>
    </source>
</evidence>
<keyword evidence="2" id="KW-1185">Reference proteome</keyword>
<dbReference type="InterPro" id="IPR008949">
    <property type="entry name" value="Isoprenoid_synthase_dom_sf"/>
</dbReference>
<dbReference type="SUPFAM" id="SSF48576">
    <property type="entry name" value="Terpenoid synthases"/>
    <property type="match status" value="1"/>
</dbReference>
<organism evidence="1 2">
    <name type="scientific">Sphingomonas cynarae</name>
    <dbReference type="NCBI Taxonomy" id="930197"/>
    <lineage>
        <taxon>Bacteria</taxon>
        <taxon>Pseudomonadati</taxon>
        <taxon>Pseudomonadota</taxon>
        <taxon>Alphaproteobacteria</taxon>
        <taxon>Sphingomonadales</taxon>
        <taxon>Sphingomonadaceae</taxon>
        <taxon>Sphingomonas</taxon>
    </lineage>
</organism>
<evidence type="ECO:0000313" key="1">
    <source>
        <dbReference type="EMBL" id="GAA3722199.1"/>
    </source>
</evidence>
<accession>A0ABP7ERR2</accession>
<comment type="caution">
    <text evidence="1">The sequence shown here is derived from an EMBL/GenBank/DDBJ whole genome shotgun (WGS) entry which is preliminary data.</text>
</comment>
<dbReference type="EMBL" id="BAABBF010000010">
    <property type="protein sequence ID" value="GAA3722199.1"/>
    <property type="molecule type" value="Genomic_DNA"/>
</dbReference>
<dbReference type="InterPro" id="IPR002060">
    <property type="entry name" value="Squ/phyt_synthse"/>
</dbReference>
<protein>
    <recommendedName>
        <fullName evidence="3">Phytoene synthase</fullName>
    </recommendedName>
</protein>
<proteinExistence type="predicted"/>